<evidence type="ECO:0000313" key="2">
    <source>
        <dbReference type="EMBL" id="QDT15264.1"/>
    </source>
</evidence>
<protein>
    <recommendedName>
        <fullName evidence="4">IgA FC receptor</fullName>
    </recommendedName>
</protein>
<keyword evidence="3" id="KW-1185">Reference proteome</keyword>
<evidence type="ECO:0000256" key="1">
    <source>
        <dbReference type="SAM" id="SignalP"/>
    </source>
</evidence>
<dbReference type="AlphaFoldDB" id="A0A517P7B7"/>
<name>A0A517P7B7_9PLAN</name>
<proteinExistence type="predicted"/>
<feature type="signal peptide" evidence="1">
    <location>
        <begin position="1"/>
        <end position="25"/>
    </location>
</feature>
<keyword evidence="1" id="KW-0732">Signal</keyword>
<feature type="chain" id="PRO_5022226812" description="IgA FC receptor" evidence="1">
    <location>
        <begin position="26"/>
        <end position="134"/>
    </location>
</feature>
<sequence length="134" mass="13119" precursor="true">MGTLFRLPPALLAALPLLMGPAAWATDCGAGGGCVPSAEAACACGPPACHPCCDAATDAATPAAAPVCACWQAPAEPLAPVAPTTDPAPAPTALGLPPSPRIAAVAPNVLRSSPGTPPPAAGRSLRAWLCVWRI</sequence>
<dbReference type="EMBL" id="CP036265">
    <property type="protein sequence ID" value="QDT15264.1"/>
    <property type="molecule type" value="Genomic_DNA"/>
</dbReference>
<evidence type="ECO:0000313" key="3">
    <source>
        <dbReference type="Proteomes" id="UP000318741"/>
    </source>
</evidence>
<accession>A0A517P7B7</accession>
<gene>
    <name evidence="2" type="ORF">CA12_13470</name>
</gene>
<dbReference type="Proteomes" id="UP000318741">
    <property type="component" value="Chromosome"/>
</dbReference>
<dbReference type="KEGG" id="acaf:CA12_13470"/>
<reference evidence="2 3" key="1">
    <citation type="submission" date="2019-02" db="EMBL/GenBank/DDBJ databases">
        <title>Deep-cultivation of Planctomycetes and their phenomic and genomic characterization uncovers novel biology.</title>
        <authorList>
            <person name="Wiegand S."/>
            <person name="Jogler M."/>
            <person name="Boedeker C."/>
            <person name="Pinto D."/>
            <person name="Vollmers J."/>
            <person name="Rivas-Marin E."/>
            <person name="Kohn T."/>
            <person name="Peeters S.H."/>
            <person name="Heuer A."/>
            <person name="Rast P."/>
            <person name="Oberbeckmann S."/>
            <person name="Bunk B."/>
            <person name="Jeske O."/>
            <person name="Meyerdierks A."/>
            <person name="Storesund J.E."/>
            <person name="Kallscheuer N."/>
            <person name="Luecker S."/>
            <person name="Lage O.M."/>
            <person name="Pohl T."/>
            <person name="Merkel B.J."/>
            <person name="Hornburger P."/>
            <person name="Mueller R.-W."/>
            <person name="Bruemmer F."/>
            <person name="Labrenz M."/>
            <person name="Spormann A.M."/>
            <person name="Op den Camp H."/>
            <person name="Overmann J."/>
            <person name="Amann R."/>
            <person name="Jetten M.S.M."/>
            <person name="Mascher T."/>
            <person name="Medema M.H."/>
            <person name="Devos D.P."/>
            <person name="Kaster A.-K."/>
            <person name="Ovreas L."/>
            <person name="Rohde M."/>
            <person name="Galperin M.Y."/>
            <person name="Jogler C."/>
        </authorList>
    </citation>
    <scope>NUCLEOTIDE SEQUENCE [LARGE SCALE GENOMIC DNA]</scope>
    <source>
        <strain evidence="2 3">CA12</strain>
    </source>
</reference>
<dbReference type="RefSeq" id="WP_165700596.1">
    <property type="nucleotide sequence ID" value="NZ_CP036265.1"/>
</dbReference>
<evidence type="ECO:0008006" key="4">
    <source>
        <dbReference type="Google" id="ProtNLM"/>
    </source>
</evidence>
<organism evidence="2 3">
    <name type="scientific">Alienimonas californiensis</name>
    <dbReference type="NCBI Taxonomy" id="2527989"/>
    <lineage>
        <taxon>Bacteria</taxon>
        <taxon>Pseudomonadati</taxon>
        <taxon>Planctomycetota</taxon>
        <taxon>Planctomycetia</taxon>
        <taxon>Planctomycetales</taxon>
        <taxon>Planctomycetaceae</taxon>
        <taxon>Alienimonas</taxon>
    </lineage>
</organism>